<name>A0ABP8JU05_9BACT</name>
<feature type="coiled-coil region" evidence="1">
    <location>
        <begin position="41"/>
        <end position="68"/>
    </location>
</feature>
<reference evidence="3" key="1">
    <citation type="journal article" date="2019" name="Int. J. Syst. Evol. Microbiol.">
        <title>The Global Catalogue of Microorganisms (GCM) 10K type strain sequencing project: providing services to taxonomists for standard genome sequencing and annotation.</title>
        <authorList>
            <consortium name="The Broad Institute Genomics Platform"/>
            <consortium name="The Broad Institute Genome Sequencing Center for Infectious Disease"/>
            <person name="Wu L."/>
            <person name="Ma J."/>
        </authorList>
    </citation>
    <scope>NUCLEOTIDE SEQUENCE [LARGE SCALE GENOMIC DNA]</scope>
    <source>
        <strain evidence="3">JCM 17925</strain>
    </source>
</reference>
<gene>
    <name evidence="2" type="ORF">GCM10023187_03670</name>
</gene>
<keyword evidence="3" id="KW-1185">Reference proteome</keyword>
<evidence type="ECO:0000313" key="2">
    <source>
        <dbReference type="EMBL" id="GAA4396034.1"/>
    </source>
</evidence>
<sequence>MSTVKVTKYSYLLPELQTSLGLLLIGRIMLLDSMDSPAGKNRKSKVDLKKLEAEIDLLTDEINVTELLHEAALLVGDYKEFRSRRNSSLNPN</sequence>
<dbReference type="EMBL" id="BAABHB010000001">
    <property type="protein sequence ID" value="GAA4396034.1"/>
    <property type="molecule type" value="Genomic_DNA"/>
</dbReference>
<dbReference type="RefSeq" id="WP_345263362.1">
    <property type="nucleotide sequence ID" value="NZ_BAABHB010000001.1"/>
</dbReference>
<evidence type="ECO:0000256" key="1">
    <source>
        <dbReference type="SAM" id="Coils"/>
    </source>
</evidence>
<protein>
    <submittedName>
        <fullName evidence="2">Uncharacterized protein</fullName>
    </submittedName>
</protein>
<organism evidence="2 3">
    <name type="scientific">Nibrella viscosa</name>
    <dbReference type="NCBI Taxonomy" id="1084524"/>
    <lineage>
        <taxon>Bacteria</taxon>
        <taxon>Pseudomonadati</taxon>
        <taxon>Bacteroidota</taxon>
        <taxon>Cytophagia</taxon>
        <taxon>Cytophagales</taxon>
        <taxon>Spirosomataceae</taxon>
        <taxon>Nibrella</taxon>
    </lineage>
</organism>
<dbReference type="Proteomes" id="UP001500936">
    <property type="component" value="Unassembled WGS sequence"/>
</dbReference>
<accession>A0ABP8JU05</accession>
<keyword evidence="1" id="KW-0175">Coiled coil</keyword>
<comment type="caution">
    <text evidence="2">The sequence shown here is derived from an EMBL/GenBank/DDBJ whole genome shotgun (WGS) entry which is preliminary data.</text>
</comment>
<evidence type="ECO:0000313" key="3">
    <source>
        <dbReference type="Proteomes" id="UP001500936"/>
    </source>
</evidence>
<proteinExistence type="predicted"/>